<reference evidence="11" key="1">
    <citation type="submission" date="2019-05" db="EMBL/GenBank/DDBJ databases">
        <title>Metatranscriptomic reconstruction reveals RNA viruses with the potential to shape carbon cycling in soil.</title>
        <authorList>
            <person name="Starr E.P."/>
            <person name="Nuccio E."/>
            <person name="Pett-Ridge J."/>
            <person name="Banfield J.F."/>
            <person name="Firestone M.K."/>
        </authorList>
    </citation>
    <scope>NUCLEOTIDE SEQUENCE</scope>
    <source>
        <strain evidence="11">H1_Rhizo_26_FD_scaffold_1973</strain>
    </source>
</reference>
<keyword evidence="3" id="KW-0808">Transferase</keyword>
<sequence>MKSLMSLWTVMAEDLAITCCTSATLDINTVKRRVEREGLSFLTITLPDLGKATQKWLDQGHAEFHPSFYYRRGRSLPEFLQGFFVRVFDPVSGVLLDEPDIDAIFAIRQLTLSFAKILHPCTRARVEEAMSDFVRCEREVREFDAQVAESDLDDFERVSNLLFGRVFSKMDSDIQYGTLLPKHGPGATADKLTSNGKYQSRAWTTRLEKHFPSHEFLIPNIDFIDELDKESFSEPGAELPVRVISVPKTMKTPRIIAIEPSCMQYAQQALLRCFLDHFYRDELLQKFIGFDDQTPNQELALSGSIEGQTATLDLSEASDRVSNQLVRTMLRRWPHLQGAVDACRSRRADVPGLGVIRLAKYASMGSALCFPMEAMVFTTIIFLGIQKALNTSLTREDIKSFSGSVRVYGDDLIVPIGQVRTIVQELEHFGARVGLSKSFWTGKFRESCGKEYYDGRDVSISRVRRDIPTTIADATEVISTVSLRNQLAEAGYFPKTVEWLDSRLRKILKYFPEVGPDSSVLGRVCRYVTVTESPSGTVSKWHPTLHTRLVRGYYVHGRPPTDPVGESSALLKCLLRLESRFPTGVVRVDTDLLPCYEPSPSYDLDIDREASLRMPSVSQDEKHLERSGRPKRVSIKLGWRPAL</sequence>
<evidence type="ECO:0000256" key="4">
    <source>
        <dbReference type="ARBA" id="ARBA00022695"/>
    </source>
</evidence>
<comment type="catalytic activity">
    <reaction evidence="8">
        <text>RNA(n) + a ribonucleoside 5'-triphosphate = RNA(n+1) + diphosphate</text>
        <dbReference type="Rhea" id="RHEA:21248"/>
        <dbReference type="Rhea" id="RHEA-COMP:14527"/>
        <dbReference type="Rhea" id="RHEA-COMP:17342"/>
        <dbReference type="ChEBI" id="CHEBI:33019"/>
        <dbReference type="ChEBI" id="CHEBI:61557"/>
        <dbReference type="ChEBI" id="CHEBI:140395"/>
        <dbReference type="EC" id="2.7.7.48"/>
    </reaction>
</comment>
<evidence type="ECO:0000256" key="1">
    <source>
        <dbReference type="ARBA" id="ARBA00012494"/>
    </source>
</evidence>
<name>A0A514D7T5_9VIRU</name>
<dbReference type="GO" id="GO:0003968">
    <property type="term" value="F:RNA-directed RNA polymerase activity"/>
    <property type="evidence" value="ECO:0007669"/>
    <property type="project" value="UniProtKB-KW"/>
</dbReference>
<evidence type="ECO:0000256" key="3">
    <source>
        <dbReference type="ARBA" id="ARBA00022679"/>
    </source>
</evidence>
<dbReference type="InterPro" id="IPR007096">
    <property type="entry name" value="RNA-dir_Rpol_cat_phage"/>
</dbReference>
<dbReference type="Pfam" id="PF03431">
    <property type="entry name" value="RNA_replicase_B"/>
    <property type="match status" value="1"/>
</dbReference>
<feature type="domain" description="RdRp catalytic" evidence="10">
    <location>
        <begin position="298"/>
        <end position="442"/>
    </location>
</feature>
<dbReference type="GO" id="GO:0000166">
    <property type="term" value="F:nucleotide binding"/>
    <property type="evidence" value="ECO:0007669"/>
    <property type="project" value="UniProtKB-KW"/>
</dbReference>
<dbReference type="GO" id="GO:0046872">
    <property type="term" value="F:metal ion binding"/>
    <property type="evidence" value="ECO:0007669"/>
    <property type="project" value="UniProtKB-KW"/>
</dbReference>
<gene>
    <name evidence="11" type="ORF">H1Rhizo26FD1973_000001</name>
</gene>
<dbReference type="EMBL" id="MN034940">
    <property type="protein sequence ID" value="QDH89646.1"/>
    <property type="molecule type" value="Genomic_RNA"/>
</dbReference>
<keyword evidence="6" id="KW-0693">Viral RNA replication</keyword>
<keyword evidence="9" id="KW-0479">Metal-binding</keyword>
<feature type="binding site" evidence="9">
    <location>
        <position position="410"/>
    </location>
    <ligand>
        <name>Mg(2+)</name>
        <dbReference type="ChEBI" id="CHEBI:18420"/>
        <label>2</label>
    </ligand>
</feature>
<evidence type="ECO:0000256" key="8">
    <source>
        <dbReference type="ARBA" id="ARBA00048744"/>
    </source>
</evidence>
<organism evidence="11">
    <name type="scientific">Leviviridae sp</name>
    <dbReference type="NCBI Taxonomy" id="2027243"/>
    <lineage>
        <taxon>Viruses</taxon>
        <taxon>Riboviria</taxon>
        <taxon>Orthornavirae</taxon>
        <taxon>Lenarviricota</taxon>
        <taxon>Leviviricetes</taxon>
        <taxon>Norzivirales</taxon>
        <taxon>Fiersviridae</taxon>
    </lineage>
</organism>
<keyword evidence="9" id="KW-0460">Magnesium</keyword>
<evidence type="ECO:0000256" key="9">
    <source>
        <dbReference type="PIRSR" id="PIRSR605093-1"/>
    </source>
</evidence>
<dbReference type="PROSITE" id="PS50522">
    <property type="entry name" value="RDRP_PHAGE"/>
    <property type="match status" value="1"/>
</dbReference>
<evidence type="ECO:0000313" key="11">
    <source>
        <dbReference type="EMBL" id="QDH89646.1"/>
    </source>
</evidence>
<accession>A0A514D7T5</accession>
<evidence type="ECO:0000256" key="2">
    <source>
        <dbReference type="ARBA" id="ARBA00022484"/>
    </source>
</evidence>
<keyword evidence="2 11" id="KW-0696">RNA-directed RNA polymerase</keyword>
<dbReference type="EC" id="2.7.7.48" evidence="1"/>
<feature type="binding site" evidence="9">
    <location>
        <position position="313"/>
    </location>
    <ligand>
        <name>Mg(2+)</name>
        <dbReference type="ChEBI" id="CHEBI:18420"/>
        <label>2</label>
    </ligand>
</feature>
<protein>
    <recommendedName>
        <fullName evidence="1">RNA-directed RNA polymerase</fullName>
        <ecNumber evidence="1">2.7.7.48</ecNumber>
    </recommendedName>
    <alternativeName>
        <fullName evidence="7">RNA replicase beta chain</fullName>
    </alternativeName>
</protein>
<feature type="binding site" evidence="9">
    <location>
        <position position="411"/>
    </location>
    <ligand>
        <name>Mg(2+)</name>
        <dbReference type="ChEBI" id="CHEBI:18420"/>
        <label>2</label>
    </ligand>
</feature>
<evidence type="ECO:0000259" key="10">
    <source>
        <dbReference type="PROSITE" id="PS50522"/>
    </source>
</evidence>
<keyword evidence="5" id="KW-0547">Nucleotide-binding</keyword>
<dbReference type="InterPro" id="IPR005093">
    <property type="entry name" value="RNArep_beta"/>
</dbReference>
<evidence type="ECO:0000256" key="7">
    <source>
        <dbReference type="ARBA" id="ARBA00030248"/>
    </source>
</evidence>
<comment type="cofactor">
    <cofactor evidence="9">
        <name>Mg(2+)</name>
        <dbReference type="ChEBI" id="CHEBI:18420"/>
    </cofactor>
    <text evidence="9">Binds 2 Mg(2+) per subunit.</text>
</comment>
<dbReference type="GO" id="GO:0039694">
    <property type="term" value="P:viral RNA genome replication"/>
    <property type="evidence" value="ECO:0007669"/>
    <property type="project" value="InterPro"/>
</dbReference>
<evidence type="ECO:0000256" key="5">
    <source>
        <dbReference type="ARBA" id="ARBA00022741"/>
    </source>
</evidence>
<proteinExistence type="predicted"/>
<evidence type="ECO:0000256" key="6">
    <source>
        <dbReference type="ARBA" id="ARBA00022953"/>
    </source>
</evidence>
<keyword evidence="4" id="KW-0548">Nucleotidyltransferase</keyword>